<dbReference type="InterPro" id="IPR020827">
    <property type="entry name" value="Asparaginase/glutaminase_AS1"/>
</dbReference>
<dbReference type="InterPro" id="IPR006034">
    <property type="entry name" value="Asparaginase/glutaminase-like"/>
</dbReference>
<evidence type="ECO:0000256" key="7">
    <source>
        <dbReference type="RuleBase" id="RU004456"/>
    </source>
</evidence>
<reference evidence="10 11" key="1">
    <citation type="journal article" date="2017" name="Int. J. Syst. Evol. Microbiol.">
        <title>Achromobacter aloeverae sp. nov., isolated from the root of Aloe vera (L.) Burm.f.</title>
        <authorList>
            <person name="Kuncharoen N."/>
            <person name="Muramatsu Y."/>
            <person name="Shibata C."/>
            <person name="Kamakura Y."/>
            <person name="Nakagawa Y."/>
            <person name="Tanasupawat S."/>
        </authorList>
    </citation>
    <scope>NUCLEOTIDE SEQUENCE [LARGE SCALE GENOMIC DNA]</scope>
    <source>
        <strain evidence="10 11">AVA-1</strain>
    </source>
</reference>
<feature type="binding site" evidence="4">
    <location>
        <position position="75"/>
    </location>
    <ligand>
        <name>substrate</name>
    </ligand>
</feature>
<evidence type="ECO:0000256" key="2">
    <source>
        <dbReference type="ARBA" id="ARBA00022801"/>
    </source>
</evidence>
<dbReference type="Gene3D" id="3.40.50.40">
    <property type="match status" value="1"/>
</dbReference>
<dbReference type="PROSITE" id="PS00917">
    <property type="entry name" value="ASN_GLN_ASE_2"/>
    <property type="match status" value="1"/>
</dbReference>
<dbReference type="OrthoDB" id="9788068at2"/>
<dbReference type="SMART" id="SM00870">
    <property type="entry name" value="Asparaginase"/>
    <property type="match status" value="1"/>
</dbReference>
<sequence length="344" mass="35310">MSTQPHLSARTASSDDSQPLIAVLATGGTIAGVQAAATASSYVAGSISVEQLMASVPQLAGLARLRTEQVANVGSQNMTHAVWQALAARVDMLDADDEVQGIVITHGTDTLEETAFFLGLTAPARKPLVLVGAMRPATALSPDGPANLYAAVALARHRLAKGRGPLVVMNGDIHAARDVQKVAASGINAFASPNGGRVGVMVGVDPLFHGPAQPAPERYPLDTLGPAAQWPRVAIVHAHADLQADVVDALAALYDGLVLAGVGDGNATDAAIDALKRAAAQGVAVVRASRTGSGYVGRGAEIDDDQAGFVAAGDLSPQKARVLLMLALTRTRDPARLQAIFDNR</sequence>
<dbReference type="InterPro" id="IPR036152">
    <property type="entry name" value="Asp/glu_Ase-like_sf"/>
</dbReference>
<proteinExistence type="inferred from homology"/>
<gene>
    <name evidence="10" type="ORF">C7R54_17125</name>
</gene>
<dbReference type="PROSITE" id="PS51732">
    <property type="entry name" value="ASN_GLN_ASE_3"/>
    <property type="match status" value="1"/>
</dbReference>
<comment type="caution">
    <text evidence="10">The sequence shown here is derived from an EMBL/GenBank/DDBJ whole genome shotgun (WGS) entry which is preliminary data.</text>
</comment>
<evidence type="ECO:0000259" key="8">
    <source>
        <dbReference type="Pfam" id="PF00710"/>
    </source>
</evidence>
<dbReference type="Pfam" id="PF17763">
    <property type="entry name" value="Asparaginase_C"/>
    <property type="match status" value="1"/>
</dbReference>
<evidence type="ECO:0000313" key="11">
    <source>
        <dbReference type="Proteomes" id="UP000290849"/>
    </source>
</evidence>
<dbReference type="InterPro" id="IPR004550">
    <property type="entry name" value="AsnASE_II"/>
</dbReference>
<dbReference type="InterPro" id="IPR027473">
    <property type="entry name" value="L-asparaginase_C"/>
</dbReference>
<dbReference type="InterPro" id="IPR037152">
    <property type="entry name" value="L-asparaginase_N_sf"/>
</dbReference>
<keyword evidence="2" id="KW-0378">Hydrolase</keyword>
<dbReference type="PIRSF" id="PIRSF001220">
    <property type="entry name" value="L-ASNase_gatD"/>
    <property type="match status" value="1"/>
</dbReference>
<dbReference type="GO" id="GO:0006528">
    <property type="term" value="P:asparagine metabolic process"/>
    <property type="evidence" value="ECO:0007669"/>
    <property type="project" value="InterPro"/>
</dbReference>
<evidence type="ECO:0000313" key="10">
    <source>
        <dbReference type="EMBL" id="RXN86655.1"/>
    </source>
</evidence>
<keyword evidence="11" id="KW-1185">Reference proteome</keyword>
<dbReference type="PIRSF" id="PIRSF500176">
    <property type="entry name" value="L_ASNase"/>
    <property type="match status" value="1"/>
</dbReference>
<feature type="active site" description="O-isoaspartyl threonine intermediate" evidence="3">
    <location>
        <position position="29"/>
    </location>
</feature>
<dbReference type="InterPro" id="IPR040919">
    <property type="entry name" value="Asparaginase_C"/>
</dbReference>
<accession>A0A4Q1HH18</accession>
<feature type="binding site" evidence="4">
    <location>
        <begin position="108"/>
        <end position="109"/>
    </location>
    <ligand>
        <name>substrate</name>
    </ligand>
</feature>
<dbReference type="RefSeq" id="WP_129151673.1">
    <property type="nucleotide sequence ID" value="NZ_JBHSDO010000020.1"/>
</dbReference>
<dbReference type="Pfam" id="PF00710">
    <property type="entry name" value="Asparaginase"/>
    <property type="match status" value="1"/>
</dbReference>
<feature type="domain" description="L-asparaginase N-terminal" evidence="8">
    <location>
        <begin position="21"/>
        <end position="205"/>
    </location>
</feature>
<dbReference type="SUPFAM" id="SSF53774">
    <property type="entry name" value="Glutaminase/Asparaginase"/>
    <property type="match status" value="1"/>
</dbReference>
<evidence type="ECO:0000259" key="9">
    <source>
        <dbReference type="Pfam" id="PF17763"/>
    </source>
</evidence>
<feature type="active site" evidence="5">
    <location>
        <position position="29"/>
    </location>
</feature>
<evidence type="ECO:0000256" key="6">
    <source>
        <dbReference type="PROSITE-ProRule" id="PRU10100"/>
    </source>
</evidence>
<dbReference type="GO" id="GO:0004067">
    <property type="term" value="F:asparaginase activity"/>
    <property type="evidence" value="ECO:0007669"/>
    <property type="project" value="UniProtKB-UniRule"/>
</dbReference>
<organism evidence="10 11">
    <name type="scientific">Achromobacter aloeverae</name>
    <dbReference type="NCBI Taxonomy" id="1750518"/>
    <lineage>
        <taxon>Bacteria</taxon>
        <taxon>Pseudomonadati</taxon>
        <taxon>Pseudomonadota</taxon>
        <taxon>Betaproteobacteria</taxon>
        <taxon>Burkholderiales</taxon>
        <taxon>Alcaligenaceae</taxon>
        <taxon>Achromobacter</taxon>
    </lineage>
</organism>
<dbReference type="PANTHER" id="PTHR11707:SF28">
    <property type="entry name" value="60 KDA LYSOPHOSPHOLIPASE"/>
    <property type="match status" value="1"/>
</dbReference>
<dbReference type="EMBL" id="PYAL01000005">
    <property type="protein sequence ID" value="RXN86655.1"/>
    <property type="molecule type" value="Genomic_DNA"/>
</dbReference>
<comment type="similarity">
    <text evidence="1 7">Belongs to the asparaginase 1 family.</text>
</comment>
<evidence type="ECO:0000256" key="1">
    <source>
        <dbReference type="ARBA" id="ARBA00010518"/>
    </source>
</evidence>
<dbReference type="Gene3D" id="3.40.50.1170">
    <property type="entry name" value="L-asparaginase, N-terminal domain"/>
    <property type="match status" value="1"/>
</dbReference>
<dbReference type="PRINTS" id="PR00139">
    <property type="entry name" value="ASNGLNASE"/>
</dbReference>
<evidence type="ECO:0000256" key="5">
    <source>
        <dbReference type="PROSITE-ProRule" id="PRU10099"/>
    </source>
</evidence>
<feature type="domain" description="Asparaginase/glutaminase C-terminal" evidence="9">
    <location>
        <begin position="232"/>
        <end position="341"/>
    </location>
</feature>
<dbReference type="PANTHER" id="PTHR11707">
    <property type="entry name" value="L-ASPARAGINASE"/>
    <property type="match status" value="1"/>
</dbReference>
<name>A0A4Q1HH18_9BURK</name>
<dbReference type="CDD" id="cd08964">
    <property type="entry name" value="L-asparaginase_II"/>
    <property type="match status" value="1"/>
</dbReference>
<dbReference type="Proteomes" id="UP000290849">
    <property type="component" value="Unassembled WGS sequence"/>
</dbReference>
<evidence type="ECO:0000256" key="4">
    <source>
        <dbReference type="PIRSR" id="PIRSR001220-2"/>
    </source>
</evidence>
<dbReference type="AlphaFoldDB" id="A0A4Q1HH18"/>
<feature type="active site" evidence="6">
    <location>
        <position position="108"/>
    </location>
</feature>
<dbReference type="FunFam" id="3.40.50.1170:FF:000001">
    <property type="entry name" value="L-asparaginase 2"/>
    <property type="match status" value="1"/>
</dbReference>
<dbReference type="PROSITE" id="PS00144">
    <property type="entry name" value="ASN_GLN_ASE_1"/>
    <property type="match status" value="1"/>
</dbReference>
<dbReference type="InterPro" id="IPR027474">
    <property type="entry name" value="L-asparaginase_N"/>
</dbReference>
<protein>
    <submittedName>
        <fullName evidence="10">L-asparaginase</fullName>
    </submittedName>
</protein>
<dbReference type="InterPro" id="IPR027475">
    <property type="entry name" value="Asparaginase/glutaminase_AS2"/>
</dbReference>
<evidence type="ECO:0000256" key="3">
    <source>
        <dbReference type="PIRSR" id="PIRSR001220-1"/>
    </source>
</evidence>
<dbReference type="NCBIfam" id="TIGR00520">
    <property type="entry name" value="asnASE_II"/>
    <property type="match status" value="1"/>
</dbReference>